<dbReference type="InterPro" id="IPR032859">
    <property type="entry name" value="KH_dom-like"/>
</dbReference>
<evidence type="ECO:0000313" key="11">
    <source>
        <dbReference type="EnsemblPlants" id="Solyc11g065870.2.1"/>
    </source>
</evidence>
<evidence type="ECO:0000256" key="3">
    <source>
        <dbReference type="ARBA" id="ARBA00022517"/>
    </source>
</evidence>
<proteinExistence type="inferred from homology"/>
<dbReference type="GO" id="GO:0005525">
    <property type="term" value="F:GTP binding"/>
    <property type="evidence" value="ECO:0007669"/>
    <property type="project" value="UniProtKB-KW"/>
</dbReference>
<evidence type="ECO:0000256" key="4">
    <source>
        <dbReference type="ARBA" id="ARBA00022737"/>
    </source>
</evidence>
<dbReference type="InterPro" id="IPR016484">
    <property type="entry name" value="GTPase_Der"/>
</dbReference>
<dbReference type="STRING" id="4081.A0A3Q7IYW1"/>
<name>A0A3Q7IYW1_SOLLC</name>
<keyword evidence="5" id="KW-0547">Nucleotide-binding</keyword>
<dbReference type="Gramene" id="Solyc11g065870.2.1">
    <property type="protein sequence ID" value="Solyc11g065870.2.1"/>
    <property type="gene ID" value="Solyc11g065870.2"/>
</dbReference>
<dbReference type="GO" id="GO:0042254">
    <property type="term" value="P:ribosome biogenesis"/>
    <property type="evidence" value="ECO:0007669"/>
    <property type="project" value="UniProtKB-KW"/>
</dbReference>
<feature type="domain" description="G" evidence="9">
    <location>
        <begin position="259"/>
        <end position="380"/>
    </location>
</feature>
<dbReference type="PANTHER" id="PTHR43834:SF2">
    <property type="entry name" value="GTPASE DER"/>
    <property type="match status" value="1"/>
</dbReference>
<dbReference type="CDD" id="cd01895">
    <property type="entry name" value="EngA2"/>
    <property type="match status" value="1"/>
</dbReference>
<evidence type="ECO:0000256" key="2">
    <source>
        <dbReference type="ARBA" id="ARBA00020953"/>
    </source>
</evidence>
<dbReference type="InterPro" id="IPR005225">
    <property type="entry name" value="Small_GTP-bd"/>
</dbReference>
<evidence type="ECO:0000259" key="9">
    <source>
        <dbReference type="Pfam" id="PF01926"/>
    </source>
</evidence>
<protein>
    <recommendedName>
        <fullName evidence="2">GTPase Der</fullName>
    </recommendedName>
    <alternativeName>
        <fullName evidence="7">GTP-binding protein EngA</fullName>
    </alternativeName>
</protein>
<dbReference type="FunCoup" id="A0A3Q7IYW1">
    <property type="interactions" value="493"/>
</dbReference>
<dbReference type="OMA" id="CNLPQYV"/>
<feature type="domain" description="GTPase Der C-terminal KH-domain-like" evidence="10">
    <location>
        <begin position="540"/>
        <end position="621"/>
    </location>
</feature>
<organism evidence="11">
    <name type="scientific">Solanum lycopersicum</name>
    <name type="common">Tomato</name>
    <name type="synonym">Lycopersicon esculentum</name>
    <dbReference type="NCBI Taxonomy" id="4081"/>
    <lineage>
        <taxon>Eukaryota</taxon>
        <taxon>Viridiplantae</taxon>
        <taxon>Streptophyta</taxon>
        <taxon>Embryophyta</taxon>
        <taxon>Tracheophyta</taxon>
        <taxon>Spermatophyta</taxon>
        <taxon>Magnoliopsida</taxon>
        <taxon>eudicotyledons</taxon>
        <taxon>Gunneridae</taxon>
        <taxon>Pentapetalae</taxon>
        <taxon>asterids</taxon>
        <taxon>lamiids</taxon>
        <taxon>Solanales</taxon>
        <taxon>Solanaceae</taxon>
        <taxon>Solanoideae</taxon>
        <taxon>Solaneae</taxon>
        <taxon>Solanum</taxon>
        <taxon>Solanum subgen. Lycopersicon</taxon>
    </lineage>
</organism>
<dbReference type="HAMAP" id="MF_00195">
    <property type="entry name" value="GTPase_Der"/>
    <property type="match status" value="1"/>
</dbReference>
<dbReference type="Pfam" id="PF14714">
    <property type="entry name" value="KH_dom-like"/>
    <property type="match status" value="1"/>
</dbReference>
<evidence type="ECO:0000256" key="1">
    <source>
        <dbReference type="ARBA" id="ARBA00008279"/>
    </source>
</evidence>
<dbReference type="FunFam" id="3.40.50.300:FF:000040">
    <property type="entry name" value="GTPase Der"/>
    <property type="match status" value="1"/>
</dbReference>
<reference evidence="11" key="1">
    <citation type="journal article" date="2012" name="Nature">
        <title>The tomato genome sequence provides insights into fleshy fruit evolution.</title>
        <authorList>
            <consortium name="Tomato Genome Consortium"/>
        </authorList>
    </citation>
    <scope>NUCLEOTIDE SEQUENCE [LARGE SCALE GENOMIC DNA]</scope>
    <source>
        <strain evidence="11">cv. Heinz 1706</strain>
    </source>
</reference>
<evidence type="ECO:0000256" key="7">
    <source>
        <dbReference type="ARBA" id="ARBA00032345"/>
    </source>
</evidence>
<evidence type="ECO:0000256" key="8">
    <source>
        <dbReference type="SAM" id="MobiDB-lite"/>
    </source>
</evidence>
<dbReference type="GO" id="GO:0009793">
    <property type="term" value="P:embryo development ending in seed dormancy"/>
    <property type="evidence" value="ECO:0007669"/>
    <property type="project" value="EnsemblPlants"/>
</dbReference>
<dbReference type="GO" id="GO:0003729">
    <property type="term" value="F:mRNA binding"/>
    <property type="evidence" value="ECO:0007669"/>
    <property type="project" value="EnsemblPlants"/>
</dbReference>
<dbReference type="FunFam" id="3.30.300.20:FF:000004">
    <property type="entry name" value="GTPase Der"/>
    <property type="match status" value="1"/>
</dbReference>
<keyword evidence="4" id="KW-0677">Repeat</keyword>
<reference evidence="11" key="2">
    <citation type="submission" date="2019-01" db="UniProtKB">
        <authorList>
            <consortium name="EnsemblPlants"/>
        </authorList>
    </citation>
    <scope>IDENTIFICATION</scope>
    <source>
        <strain evidence="11">cv. Heinz 1706</strain>
    </source>
</reference>
<dbReference type="Pfam" id="PF01926">
    <property type="entry name" value="MMR_HSR1"/>
    <property type="match status" value="2"/>
</dbReference>
<dbReference type="AlphaFoldDB" id="A0A3Q7IYW1"/>
<dbReference type="Proteomes" id="UP000004994">
    <property type="component" value="Chromosome 11"/>
</dbReference>
<dbReference type="PRINTS" id="PR00326">
    <property type="entry name" value="GTP1OBG"/>
</dbReference>
<evidence type="ECO:0000259" key="10">
    <source>
        <dbReference type="Pfam" id="PF14714"/>
    </source>
</evidence>
<sequence>MARQLSEAASKEERSSPKEAQVKEKRRKNTTTKNIPDHLLPKVAIVGRPNVGKSALFNRLVGGKKAIVVDEPGVTRDRLYGRSYWGNYEFMVVDTGGVLTISKSQTDLVEELAVSTTIGMEGIPLATREAAVAKMPTMIEKQATVAVEESSVIIFLVDGQAGLNAADVEIADWLRKHYSDKCIILAVNKCESPRKGITQASEFWSLGFDPFPISALSGTGTGELLDLVCAGIEKVELLQVKASAEGTEYLEEENYIPAIAIVGRPNVGKSSILNALVGEDRTIVSPVSGTTRDAIDTEFTGPDGQKFRLIDTAGIRKKTAVASSGSIPEALSVNQAFRAIRRSDVVALVIEAMACITEQDCKIAERIEREGKGCLIVVNKWDTIPNKNQETTIFYEEDVRRKVRSLSWAPIVYSTAIAGHSVEKQKTVAIDFGICIQYRRSDVLFHILTRRNKIPAYHVIVVAVIQLKLCISELNAAVIQLKLGISELNAAVIQLKLCISELKAQKHLRDNSRSSNRVVLLLYSRIIVSAAAVEKERSRRLTTAILNQVVREAVAFKAPPRTRGGKRGRVYYSTQAAIRPPTFVFFVNDAKLFPETYRRYMEKQLRTSAGFAGTPIRLLWRSRRKIEKSAGKGPSTTMQDGFTGIEKSLAVPA</sequence>
<dbReference type="Gene3D" id="3.40.50.300">
    <property type="entry name" value="P-loop containing nucleotide triphosphate hydrolases"/>
    <property type="match status" value="2"/>
</dbReference>
<evidence type="ECO:0000256" key="5">
    <source>
        <dbReference type="ARBA" id="ARBA00022741"/>
    </source>
</evidence>
<dbReference type="EnsemblPlants" id="Solyc11g065870.2.1">
    <property type="protein sequence ID" value="Solyc11g065870.2.1"/>
    <property type="gene ID" value="Solyc11g065870.2"/>
</dbReference>
<feature type="compositionally biased region" description="Basic and acidic residues" evidence="8">
    <location>
        <begin position="9"/>
        <end position="23"/>
    </location>
</feature>
<dbReference type="InterPro" id="IPR015946">
    <property type="entry name" value="KH_dom-like_a/b"/>
</dbReference>
<dbReference type="SUPFAM" id="SSF52540">
    <property type="entry name" value="P-loop containing nucleoside triphosphate hydrolases"/>
    <property type="match status" value="2"/>
</dbReference>
<keyword evidence="3" id="KW-0690">Ribosome biogenesis</keyword>
<dbReference type="InterPro" id="IPR006073">
    <property type="entry name" value="GTP-bd"/>
</dbReference>
<dbReference type="InParanoid" id="A0A3Q7IYW1"/>
<feature type="region of interest" description="Disordered" evidence="8">
    <location>
        <begin position="1"/>
        <end position="34"/>
    </location>
</feature>
<dbReference type="CDD" id="cd01894">
    <property type="entry name" value="EngA1"/>
    <property type="match status" value="1"/>
</dbReference>
<accession>A0A3Q7IYW1</accession>
<evidence type="ECO:0000256" key="6">
    <source>
        <dbReference type="ARBA" id="ARBA00023134"/>
    </source>
</evidence>
<dbReference type="Gene3D" id="3.30.300.20">
    <property type="match status" value="1"/>
</dbReference>
<feature type="domain" description="G" evidence="9">
    <location>
        <begin position="42"/>
        <end position="189"/>
    </location>
</feature>
<keyword evidence="6" id="KW-0342">GTP-binding</keyword>
<dbReference type="PANTHER" id="PTHR43834">
    <property type="entry name" value="GTPASE DER"/>
    <property type="match status" value="1"/>
</dbReference>
<dbReference type="GO" id="GO:0009507">
    <property type="term" value="C:chloroplast"/>
    <property type="evidence" value="ECO:0000318"/>
    <property type="project" value="GO_Central"/>
</dbReference>
<dbReference type="FunFam" id="3.40.50.300:FF:001185">
    <property type="entry name" value="GTPase Der"/>
    <property type="match status" value="1"/>
</dbReference>
<keyword evidence="12" id="KW-1185">Reference proteome</keyword>
<comment type="similarity">
    <text evidence="1">Belongs to the TRAFAC class TrmE-Era-EngA-EngB-Septin-like GTPase superfamily. EngA (Der) GTPase family.</text>
</comment>
<dbReference type="InterPro" id="IPR027417">
    <property type="entry name" value="P-loop_NTPase"/>
</dbReference>
<dbReference type="NCBIfam" id="TIGR00231">
    <property type="entry name" value="small_GTP"/>
    <property type="match status" value="1"/>
</dbReference>
<evidence type="ECO:0000313" key="12">
    <source>
        <dbReference type="Proteomes" id="UP000004994"/>
    </source>
</evidence>
<dbReference type="GO" id="GO:0042793">
    <property type="term" value="P:plastid transcription"/>
    <property type="evidence" value="ECO:0007669"/>
    <property type="project" value="EnsemblPlants"/>
</dbReference>